<feature type="transmembrane region" description="Helical" evidence="1">
    <location>
        <begin position="248"/>
        <end position="266"/>
    </location>
</feature>
<dbReference type="PANTHER" id="PTHR38454">
    <property type="entry name" value="INTEGRAL MEMBRANE PROTEIN-RELATED"/>
    <property type="match status" value="1"/>
</dbReference>
<evidence type="ECO:0008006" key="4">
    <source>
        <dbReference type="Google" id="ProtNLM"/>
    </source>
</evidence>
<gene>
    <name evidence="2" type="ORF">bsdtb5_23910</name>
</gene>
<keyword evidence="1" id="KW-0472">Membrane</keyword>
<dbReference type="Proteomes" id="UP000595897">
    <property type="component" value="Chromosome"/>
</dbReference>
<dbReference type="AlphaFoldDB" id="A0A7R7EM11"/>
<evidence type="ECO:0000313" key="2">
    <source>
        <dbReference type="EMBL" id="BCN31096.1"/>
    </source>
</evidence>
<feature type="transmembrane region" description="Helical" evidence="1">
    <location>
        <begin position="216"/>
        <end position="236"/>
    </location>
</feature>
<accession>A0A7R7EM11</accession>
<dbReference type="PANTHER" id="PTHR38454:SF1">
    <property type="entry name" value="INTEGRAL MEMBRANE PROTEIN"/>
    <property type="match status" value="1"/>
</dbReference>
<dbReference type="EMBL" id="AP024169">
    <property type="protein sequence ID" value="BCN31096.1"/>
    <property type="molecule type" value="Genomic_DNA"/>
</dbReference>
<feature type="transmembrane region" description="Helical" evidence="1">
    <location>
        <begin position="161"/>
        <end position="183"/>
    </location>
</feature>
<feature type="transmembrane region" description="Helical" evidence="1">
    <location>
        <begin position="190"/>
        <end position="210"/>
    </location>
</feature>
<feature type="transmembrane region" description="Helical" evidence="1">
    <location>
        <begin position="272"/>
        <end position="289"/>
    </location>
</feature>
<feature type="transmembrane region" description="Helical" evidence="1">
    <location>
        <begin position="62"/>
        <end position="82"/>
    </location>
</feature>
<dbReference type="KEGG" id="ahb:bsdtb5_23910"/>
<reference evidence="2 3" key="1">
    <citation type="submission" date="2020-11" db="EMBL/GenBank/DDBJ databases">
        <title>Draft genome sequencing of a Lachnospiraceae strain isolated from anoxic soil subjected to BSD treatment.</title>
        <authorList>
            <person name="Uek A."/>
            <person name="Tonouchi A."/>
        </authorList>
    </citation>
    <scope>NUCLEOTIDE SEQUENCE [LARGE SCALE GENOMIC DNA]</scope>
    <source>
        <strain evidence="2 3">TB5</strain>
    </source>
</reference>
<evidence type="ECO:0000256" key="1">
    <source>
        <dbReference type="SAM" id="Phobius"/>
    </source>
</evidence>
<dbReference type="InterPro" id="IPR018580">
    <property type="entry name" value="Uncharacterised_YfhO"/>
</dbReference>
<feature type="transmembrane region" description="Helical" evidence="1">
    <location>
        <begin position="23"/>
        <end position="42"/>
    </location>
</feature>
<protein>
    <recommendedName>
        <fullName evidence="4">Membrane protein YfhO</fullName>
    </recommendedName>
</protein>
<keyword evidence="3" id="KW-1185">Reference proteome</keyword>
<name>A0A7R7EM11_9FIRM</name>
<evidence type="ECO:0000313" key="3">
    <source>
        <dbReference type="Proteomes" id="UP000595897"/>
    </source>
</evidence>
<keyword evidence="1" id="KW-0812">Transmembrane</keyword>
<feature type="transmembrane region" description="Helical" evidence="1">
    <location>
        <begin position="301"/>
        <end position="319"/>
    </location>
</feature>
<dbReference type="Pfam" id="PF09586">
    <property type="entry name" value="YfhO"/>
    <property type="match status" value="1"/>
</dbReference>
<sequence length="775" mass="90105">MVLGALIYVFSGYTLYEGIRHPFFINSMIYLPLLLIGLEQVLRRKKPYLLVAMTFISTISNFYFFYIITVIAVLYVVIQYLFNYHQYFRNKIWGLIATGLRTGGYYLIGMLMGSFLFLPVVYAFSNNGRLESGPELLSGLLHYDKKYYLSIIQEFIAPGKIMEYCTQLSFISITVVGLVILVCNKTYRKLCLVFFLAFGGLLIPAVGYFMNGFSYVTNRWSFLISFLISFIFTVTYERMFELKVLEKILLVFVLLGYGVATFFFPSKGIVKYEFFVLLLVISLICILQIKWFVNKSWIREGMIFAIVLVTIGFHGYEFYSSHYYGYVSSFLTKKEVDEYTKKGALSLLSSTKKEELENPNTSKEDKLENDSFYRIETYGEMLQNEALCLDYYDVSGYYSLMNQDVTSYFKELELFSQRDAYRFDNLDNRAILDALSSVKYFATTNRGTVPYGFQLCQVKKVDTKNRYLYRNMYSLPLGYIYENYILEKDYKKLNALEKQNAMLDAVVLDNENDHVKKTKQDMSIGIEKVDTKITPDQNVNLSNHEVKIHKAGAKITLEYASKPNSETYIWLERFNIKPKIDAISTVRIVNDKKVIKTVKVRSKYYDSYFGKENYLCNIGVQSNNIDRKEDKSTITIKFPTKQTYTYQNLNVYRLDMSYFTSQIAQLKKSSLQNVEIQNNKIQGNVTLDKKGVMVLSIPYSKGWNAYVDHKKVKILHGNVMYMAIPLEAGNHDIVLRYETPYLKTGLIISAIDLITFILIMKYQKMKRKLIHITED</sequence>
<feature type="transmembrane region" description="Helical" evidence="1">
    <location>
        <begin position="741"/>
        <end position="760"/>
    </location>
</feature>
<proteinExistence type="predicted"/>
<feature type="transmembrane region" description="Helical" evidence="1">
    <location>
        <begin position="103"/>
        <end position="124"/>
    </location>
</feature>
<organism evidence="2 3">
    <name type="scientific">Anaeromicropila herbilytica</name>
    <dbReference type="NCBI Taxonomy" id="2785025"/>
    <lineage>
        <taxon>Bacteria</taxon>
        <taxon>Bacillati</taxon>
        <taxon>Bacillota</taxon>
        <taxon>Clostridia</taxon>
        <taxon>Lachnospirales</taxon>
        <taxon>Lachnospiraceae</taxon>
        <taxon>Anaeromicropila</taxon>
    </lineage>
</organism>
<keyword evidence="1" id="KW-1133">Transmembrane helix</keyword>